<sequence>MTRTEERLRDAFGAAAGTGVPDGSLAPLTVPSRRRRRPWLAPAAVAAGLAAVVVGGASVGGAVPHTTRSGPAAAAGAPRHVVAIRDGRAVVEDATAGGLTQVAALSGRYDAVASAGDQRTFFLAGKADGDSYAFYKLALGADGKPSAPERLPGGTVRLDSGFGKPENLAASPDGSRLAVVGTAGGRSEAVVIDVRTGGRRTWSAPGAGTVTSATWAPDNRTLGFLQSPGDASEHAVLRLLDTRRPGADLLASRIVRPAEVTGTRVDGLINVFVLNPDGRTATAQIQGPKHGRNDDASFVLATLSTGTWQPTGRAVPLPGDSFFVKADGSGAHFLQLVDGRPGRVDGDAFTWLSGAADYDDVAW</sequence>
<dbReference type="InterPro" id="IPR011044">
    <property type="entry name" value="Quino_amine_DH_bsu"/>
</dbReference>
<protein>
    <submittedName>
        <fullName evidence="2">Uncharacterized protein</fullName>
    </submittedName>
</protein>
<dbReference type="EMBL" id="CP053892">
    <property type="protein sequence ID" value="QKG24924.1"/>
    <property type="molecule type" value="Genomic_DNA"/>
</dbReference>
<name>A0A7D4A4F8_ACTVE</name>
<dbReference type="AlphaFoldDB" id="A0A7D4A4F8"/>
<feature type="transmembrane region" description="Helical" evidence="1">
    <location>
        <begin position="39"/>
        <end position="63"/>
    </location>
</feature>
<evidence type="ECO:0000313" key="3">
    <source>
        <dbReference type="Proteomes" id="UP000501240"/>
    </source>
</evidence>
<dbReference type="Proteomes" id="UP000501240">
    <property type="component" value="Chromosome"/>
</dbReference>
<accession>A0A7D4A4F8</accession>
<keyword evidence="3" id="KW-1185">Reference proteome</keyword>
<dbReference type="InterPro" id="IPR011042">
    <property type="entry name" value="6-blade_b-propeller_TolB-like"/>
</dbReference>
<evidence type="ECO:0000313" key="2">
    <source>
        <dbReference type="EMBL" id="QKG24924.1"/>
    </source>
</evidence>
<dbReference type="Gene3D" id="2.120.10.30">
    <property type="entry name" value="TolB, C-terminal domain"/>
    <property type="match status" value="1"/>
</dbReference>
<keyword evidence="1" id="KW-0812">Transmembrane</keyword>
<organism evidence="2 3">
    <name type="scientific">Actinomadura verrucosospora</name>
    <dbReference type="NCBI Taxonomy" id="46165"/>
    <lineage>
        <taxon>Bacteria</taxon>
        <taxon>Bacillati</taxon>
        <taxon>Actinomycetota</taxon>
        <taxon>Actinomycetes</taxon>
        <taxon>Streptosporangiales</taxon>
        <taxon>Thermomonosporaceae</taxon>
        <taxon>Actinomadura</taxon>
    </lineage>
</organism>
<proteinExistence type="predicted"/>
<evidence type="ECO:0000256" key="1">
    <source>
        <dbReference type="SAM" id="Phobius"/>
    </source>
</evidence>
<keyword evidence="1" id="KW-0472">Membrane</keyword>
<dbReference type="RefSeq" id="WP_173098630.1">
    <property type="nucleotide sequence ID" value="NZ_CP053892.1"/>
</dbReference>
<dbReference type="SUPFAM" id="SSF50969">
    <property type="entry name" value="YVTN repeat-like/Quinoprotein amine dehydrogenase"/>
    <property type="match status" value="1"/>
</dbReference>
<reference evidence="2 3" key="1">
    <citation type="submission" date="2020-05" db="EMBL/GenBank/DDBJ databases">
        <title>Actinomadura verrucosospora NRRL-B18236 (PFL_A860) Genome sequencing and assembly.</title>
        <authorList>
            <person name="Samborskyy M."/>
        </authorList>
    </citation>
    <scope>NUCLEOTIDE SEQUENCE [LARGE SCALE GENOMIC DNA]</scope>
    <source>
        <strain evidence="2 3">NRRL:B18236</strain>
    </source>
</reference>
<gene>
    <name evidence="2" type="ORF">ACTIVE_6575</name>
</gene>
<keyword evidence="1" id="KW-1133">Transmembrane helix</keyword>